<dbReference type="Proteomes" id="UP000828390">
    <property type="component" value="Unassembled WGS sequence"/>
</dbReference>
<comment type="caution">
    <text evidence="1">The sequence shown here is derived from an EMBL/GenBank/DDBJ whole genome shotgun (WGS) entry which is preliminary data.</text>
</comment>
<protein>
    <submittedName>
        <fullName evidence="1">Uncharacterized protein</fullName>
    </submittedName>
</protein>
<reference evidence="1" key="2">
    <citation type="submission" date="2020-11" db="EMBL/GenBank/DDBJ databases">
        <authorList>
            <person name="McCartney M.A."/>
            <person name="Auch B."/>
            <person name="Kono T."/>
            <person name="Mallez S."/>
            <person name="Becker A."/>
            <person name="Gohl D.M."/>
            <person name="Silverstein K.A.T."/>
            <person name="Koren S."/>
            <person name="Bechman K.B."/>
            <person name="Herman A."/>
            <person name="Abrahante J.E."/>
            <person name="Garbe J."/>
        </authorList>
    </citation>
    <scope>NUCLEOTIDE SEQUENCE</scope>
    <source>
        <strain evidence="1">Duluth1</strain>
        <tissue evidence="1">Whole animal</tissue>
    </source>
</reference>
<evidence type="ECO:0000313" key="1">
    <source>
        <dbReference type="EMBL" id="KAH3851457.1"/>
    </source>
</evidence>
<evidence type="ECO:0000313" key="2">
    <source>
        <dbReference type="Proteomes" id="UP000828390"/>
    </source>
</evidence>
<dbReference type="AlphaFoldDB" id="A0A9D4L6H0"/>
<proteinExistence type="predicted"/>
<reference evidence="1" key="1">
    <citation type="journal article" date="2019" name="bioRxiv">
        <title>The Genome of the Zebra Mussel, Dreissena polymorpha: A Resource for Invasive Species Research.</title>
        <authorList>
            <person name="McCartney M.A."/>
            <person name="Auch B."/>
            <person name="Kono T."/>
            <person name="Mallez S."/>
            <person name="Zhang Y."/>
            <person name="Obille A."/>
            <person name="Becker A."/>
            <person name="Abrahante J.E."/>
            <person name="Garbe J."/>
            <person name="Badalamenti J.P."/>
            <person name="Herman A."/>
            <person name="Mangelson H."/>
            <person name="Liachko I."/>
            <person name="Sullivan S."/>
            <person name="Sone E.D."/>
            <person name="Koren S."/>
            <person name="Silverstein K.A.T."/>
            <person name="Beckman K.B."/>
            <person name="Gohl D.M."/>
        </authorList>
    </citation>
    <scope>NUCLEOTIDE SEQUENCE</scope>
    <source>
        <strain evidence="1">Duluth1</strain>
        <tissue evidence="1">Whole animal</tissue>
    </source>
</reference>
<organism evidence="1 2">
    <name type="scientific">Dreissena polymorpha</name>
    <name type="common">Zebra mussel</name>
    <name type="synonym">Mytilus polymorpha</name>
    <dbReference type="NCBI Taxonomy" id="45954"/>
    <lineage>
        <taxon>Eukaryota</taxon>
        <taxon>Metazoa</taxon>
        <taxon>Spiralia</taxon>
        <taxon>Lophotrochozoa</taxon>
        <taxon>Mollusca</taxon>
        <taxon>Bivalvia</taxon>
        <taxon>Autobranchia</taxon>
        <taxon>Heteroconchia</taxon>
        <taxon>Euheterodonta</taxon>
        <taxon>Imparidentia</taxon>
        <taxon>Neoheterodontei</taxon>
        <taxon>Myida</taxon>
        <taxon>Dreissenoidea</taxon>
        <taxon>Dreissenidae</taxon>
        <taxon>Dreissena</taxon>
    </lineage>
</organism>
<name>A0A9D4L6H0_DREPO</name>
<dbReference type="EMBL" id="JAIWYP010000003">
    <property type="protein sequence ID" value="KAH3851457.1"/>
    <property type="molecule type" value="Genomic_DNA"/>
</dbReference>
<keyword evidence="2" id="KW-1185">Reference proteome</keyword>
<sequence>MFHDIIYIFRYIAYTAQVIQYCQQCLNVSICILYHRCLPSDDRHIAHQQAWRNCPFTQSQEQELLHALPTLLARTIEAEVRQLDPAPAAERGGPIRLSVHDRRRTDDVSTLITASDKLTLVTLQQIGSCYMN</sequence>
<gene>
    <name evidence="1" type="ORF">DPMN_093939</name>
</gene>
<accession>A0A9D4L6H0</accession>